<dbReference type="PRINTS" id="PR01955">
    <property type="entry name" value="LANCFRANKIA"/>
</dbReference>
<sequence>MEQIINITDEKQNEIESLLLQIAKRIVEKNKSIDLGLFSGSMGEILFLHEYSKINHHYQKYIPDHIDHLFESIEKGNVFHSYCSGLAGVCLGIDYIESETNPEYERFDFVDDQIHNWLISQLDSCIKGKDYDFLHGAVGIGFYFLERYKSGDHALKKALHQLLEFLNDSAIRENDKIKWKNESQEVNISMSHGMVSIILFVLEVYKADFQTEYNLSQLIQGAVRFILAQEIDPTVYHSYYPYTSIENEKENLKGSRLSWCYGDLGIAVMLRKVSEVFNNNLWMEKSTEILEFSTLRTDSSIRVVDAGICHGSSGVALMFYNEFLQTGNEKYAEAAKYWMDITFDFYKEDPENFSRVAYDPLNKGYTAKECFLEGTSGVGLVLLSMRDGKTDWLKFLLL</sequence>
<evidence type="ECO:0000313" key="1">
    <source>
        <dbReference type="EMBL" id="MFC3757273.1"/>
    </source>
</evidence>
<protein>
    <submittedName>
        <fullName evidence="1">Lanthionine synthetase C family protein</fullName>
    </submittedName>
</protein>
<dbReference type="InterPro" id="IPR007822">
    <property type="entry name" value="LANC-like"/>
</dbReference>
<dbReference type="SMART" id="SM01260">
    <property type="entry name" value="LANC_like"/>
    <property type="match status" value="1"/>
</dbReference>
<gene>
    <name evidence="1" type="ORF">ACFONJ_14950</name>
</gene>
<dbReference type="PANTHER" id="PTHR12736">
    <property type="entry name" value="LANC-LIKE PROTEIN"/>
    <property type="match status" value="1"/>
</dbReference>
<keyword evidence="2" id="KW-1185">Reference proteome</keyword>
<dbReference type="PRINTS" id="PR01950">
    <property type="entry name" value="LANCSUPER"/>
</dbReference>
<accession>A0ABV7XW78</accession>
<dbReference type="SUPFAM" id="SSF158745">
    <property type="entry name" value="LanC-like"/>
    <property type="match status" value="1"/>
</dbReference>
<dbReference type="Gene3D" id="1.50.10.20">
    <property type="match status" value="1"/>
</dbReference>
<organism evidence="1 2">
    <name type="scientific">Chryseobacterium tructae</name>
    <dbReference type="NCBI Taxonomy" id="1037380"/>
    <lineage>
        <taxon>Bacteria</taxon>
        <taxon>Pseudomonadati</taxon>
        <taxon>Bacteroidota</taxon>
        <taxon>Flavobacteriia</taxon>
        <taxon>Flavobacteriales</taxon>
        <taxon>Weeksellaceae</taxon>
        <taxon>Chryseobacterium group</taxon>
        <taxon>Chryseobacterium</taxon>
    </lineage>
</organism>
<name>A0ABV7XW78_9FLAO</name>
<dbReference type="Proteomes" id="UP001595735">
    <property type="component" value="Unassembled WGS sequence"/>
</dbReference>
<dbReference type="CDD" id="cd04793">
    <property type="entry name" value="LanC"/>
    <property type="match status" value="1"/>
</dbReference>
<evidence type="ECO:0000313" key="2">
    <source>
        <dbReference type="Proteomes" id="UP001595735"/>
    </source>
</evidence>
<dbReference type="EMBL" id="JBHRYO010000002">
    <property type="protein sequence ID" value="MFC3757273.1"/>
    <property type="molecule type" value="Genomic_DNA"/>
</dbReference>
<dbReference type="InterPro" id="IPR033889">
    <property type="entry name" value="LanC"/>
</dbReference>
<proteinExistence type="predicted"/>
<dbReference type="PANTHER" id="PTHR12736:SF7">
    <property type="entry name" value="LANC-LIKE PROTEIN 3"/>
    <property type="match status" value="1"/>
</dbReference>
<dbReference type="RefSeq" id="WP_290298353.1">
    <property type="nucleotide sequence ID" value="NZ_JAUFQR010000001.1"/>
</dbReference>
<comment type="caution">
    <text evidence="1">The sequence shown here is derived from an EMBL/GenBank/DDBJ whole genome shotgun (WGS) entry which is preliminary data.</text>
</comment>
<reference evidence="2" key="1">
    <citation type="journal article" date="2019" name="Int. J. Syst. Evol. Microbiol.">
        <title>The Global Catalogue of Microorganisms (GCM) 10K type strain sequencing project: providing services to taxonomists for standard genome sequencing and annotation.</title>
        <authorList>
            <consortium name="The Broad Institute Genomics Platform"/>
            <consortium name="The Broad Institute Genome Sequencing Center for Infectious Disease"/>
            <person name="Wu L."/>
            <person name="Ma J."/>
        </authorList>
    </citation>
    <scope>NUCLEOTIDE SEQUENCE [LARGE SCALE GENOMIC DNA]</scope>
    <source>
        <strain evidence="2">CECT 7798</strain>
    </source>
</reference>
<dbReference type="Pfam" id="PF05147">
    <property type="entry name" value="LANC_like"/>
    <property type="match status" value="1"/>
</dbReference>